<keyword evidence="9 16" id="KW-1133">Transmembrane helix</keyword>
<evidence type="ECO:0000313" key="19">
    <source>
        <dbReference type="Proteomes" id="UP000030101"/>
    </source>
</evidence>
<evidence type="ECO:0000256" key="8">
    <source>
        <dbReference type="ARBA" id="ARBA00022692"/>
    </source>
</evidence>
<keyword evidence="13" id="KW-1208">Phospholipid metabolism</keyword>
<dbReference type="RefSeq" id="WP_036788966.1">
    <property type="nucleotide sequence ID" value="NZ_JQZV01000003.1"/>
</dbReference>
<accession>A0ABR4XN02</accession>
<evidence type="ECO:0000256" key="2">
    <source>
        <dbReference type="ARBA" id="ARBA00004127"/>
    </source>
</evidence>
<dbReference type="PANTHER" id="PTHR14269:SF61">
    <property type="entry name" value="CDP-DIACYLGLYCEROL--SERINE O-PHOSPHATIDYLTRANSFERASE"/>
    <property type="match status" value="1"/>
</dbReference>
<feature type="transmembrane region" description="Helical" evidence="16">
    <location>
        <begin position="119"/>
        <end position="137"/>
    </location>
</feature>
<evidence type="ECO:0000256" key="1">
    <source>
        <dbReference type="ARBA" id="ARBA00000287"/>
    </source>
</evidence>
<dbReference type="InterPro" id="IPR050324">
    <property type="entry name" value="CDP-alcohol_PTase-I"/>
</dbReference>
<feature type="transmembrane region" description="Helical" evidence="16">
    <location>
        <begin position="179"/>
        <end position="210"/>
    </location>
</feature>
<evidence type="ECO:0000256" key="7">
    <source>
        <dbReference type="ARBA" id="ARBA00022679"/>
    </source>
</evidence>
<evidence type="ECO:0000256" key="3">
    <source>
        <dbReference type="ARBA" id="ARBA00010441"/>
    </source>
</evidence>
<proteinExistence type="inferred from homology"/>
<dbReference type="InterPro" id="IPR000462">
    <property type="entry name" value="CDP-OH_P_trans"/>
</dbReference>
<evidence type="ECO:0000256" key="5">
    <source>
        <dbReference type="ARBA" id="ARBA00017171"/>
    </source>
</evidence>
<keyword evidence="11 16" id="KW-0472">Membrane</keyword>
<feature type="chain" id="PRO_5047012164" description="CDP-diacylglycerol--serine O-phosphatidyltransferase" evidence="17">
    <location>
        <begin position="25"/>
        <end position="220"/>
    </location>
</feature>
<evidence type="ECO:0000313" key="18">
    <source>
        <dbReference type="EMBL" id="KGN93466.1"/>
    </source>
</evidence>
<dbReference type="NCBIfam" id="TIGR00473">
    <property type="entry name" value="pssA"/>
    <property type="match status" value="1"/>
</dbReference>
<sequence length="220" mass="24157">MKKHIPNLLTLCNALCGAMAVAMAAAELFHCAVGLIAIAAVLDFLDGFAARMLKAFSPIGKDLDSLADLLSFGIAPAFMLFMVLQPYVGWTALSVMVLVVASVYRLAKFNNDPRQTSTFIGLPTPANAMFWIGMVMFLKNNSQWLTLGYMPYLVIGIAVLFSYLLVSEIPMLSLKKRNVWIYALLVISVALISVFGMLGFSLAIFLYILLSLALCKHIYE</sequence>
<keyword evidence="17" id="KW-0732">Signal</keyword>
<comment type="catalytic activity">
    <reaction evidence="1">
        <text>a CDP-1,2-diacyl-sn-glycerol + L-serine = a 1,2-diacyl-sn-glycero-3-phospho-L-serine + CMP + H(+)</text>
        <dbReference type="Rhea" id="RHEA:16913"/>
        <dbReference type="ChEBI" id="CHEBI:15378"/>
        <dbReference type="ChEBI" id="CHEBI:33384"/>
        <dbReference type="ChEBI" id="CHEBI:57262"/>
        <dbReference type="ChEBI" id="CHEBI:58332"/>
        <dbReference type="ChEBI" id="CHEBI:60377"/>
        <dbReference type="EC" id="2.7.8.8"/>
    </reaction>
</comment>
<dbReference type="InterPro" id="IPR048254">
    <property type="entry name" value="CDP_ALCOHOL_P_TRANSF_CS"/>
</dbReference>
<evidence type="ECO:0000256" key="10">
    <source>
        <dbReference type="ARBA" id="ARBA00023098"/>
    </source>
</evidence>
<feature type="signal peptide" evidence="17">
    <location>
        <begin position="1"/>
        <end position="24"/>
    </location>
</feature>
<evidence type="ECO:0000256" key="14">
    <source>
        <dbReference type="ARBA" id="ARBA00032361"/>
    </source>
</evidence>
<keyword evidence="7 15" id="KW-0808">Transferase</keyword>
<evidence type="ECO:0000256" key="9">
    <source>
        <dbReference type="ARBA" id="ARBA00022989"/>
    </source>
</evidence>
<dbReference type="InterPro" id="IPR004533">
    <property type="entry name" value="CDP-diaglyc--ser_O-PTrfase"/>
</dbReference>
<keyword evidence="6" id="KW-0444">Lipid biosynthesis</keyword>
<evidence type="ECO:0000256" key="16">
    <source>
        <dbReference type="SAM" id="Phobius"/>
    </source>
</evidence>
<organism evidence="18 19">
    <name type="scientific">Porphyromonas canoris</name>
    <dbReference type="NCBI Taxonomy" id="36875"/>
    <lineage>
        <taxon>Bacteria</taxon>
        <taxon>Pseudomonadati</taxon>
        <taxon>Bacteroidota</taxon>
        <taxon>Bacteroidia</taxon>
        <taxon>Bacteroidales</taxon>
        <taxon>Porphyromonadaceae</taxon>
        <taxon>Porphyromonas</taxon>
    </lineage>
</organism>
<dbReference type="InterPro" id="IPR043130">
    <property type="entry name" value="CDP-OH_PTrfase_TM_dom"/>
</dbReference>
<dbReference type="Proteomes" id="UP000030101">
    <property type="component" value="Unassembled WGS sequence"/>
</dbReference>
<evidence type="ECO:0000256" key="15">
    <source>
        <dbReference type="RuleBase" id="RU003750"/>
    </source>
</evidence>
<comment type="caution">
    <text evidence="18">The sequence shown here is derived from an EMBL/GenBank/DDBJ whole genome shotgun (WGS) entry which is preliminary data.</text>
</comment>
<feature type="transmembrane region" description="Helical" evidence="16">
    <location>
        <begin position="149"/>
        <end position="167"/>
    </location>
</feature>
<keyword evidence="19" id="KW-1185">Reference proteome</keyword>
<evidence type="ECO:0000256" key="12">
    <source>
        <dbReference type="ARBA" id="ARBA00023209"/>
    </source>
</evidence>
<keyword evidence="8 16" id="KW-0812">Transmembrane</keyword>
<feature type="transmembrane region" description="Helical" evidence="16">
    <location>
        <begin position="90"/>
        <end position="107"/>
    </location>
</feature>
<evidence type="ECO:0000256" key="13">
    <source>
        <dbReference type="ARBA" id="ARBA00023264"/>
    </source>
</evidence>
<reference evidence="18 19" key="1">
    <citation type="submission" date="2014-08" db="EMBL/GenBank/DDBJ databases">
        <title>Porphyromonas canoris strain:OH2762 Genome sequencing.</title>
        <authorList>
            <person name="Wallis C."/>
            <person name="Deusch O."/>
            <person name="O'Flynn C."/>
            <person name="Davis I."/>
            <person name="Jospin G."/>
            <person name="Darling A.E."/>
            <person name="Coil D.A."/>
            <person name="Alexiev A."/>
            <person name="Horsfall A."/>
            <person name="Kirkwood N."/>
            <person name="Harris S."/>
            <person name="Eisen J.A."/>
        </authorList>
    </citation>
    <scope>NUCLEOTIDE SEQUENCE [LARGE SCALE GENOMIC DNA]</scope>
    <source>
        <strain evidence="19">COT-108 OH2762</strain>
    </source>
</reference>
<comment type="subcellular location">
    <subcellularLocation>
        <location evidence="2">Endomembrane system</location>
        <topology evidence="2">Multi-pass membrane protein</topology>
    </subcellularLocation>
</comment>
<dbReference type="EMBL" id="JQZV01000003">
    <property type="protein sequence ID" value="KGN93466.1"/>
    <property type="molecule type" value="Genomic_DNA"/>
</dbReference>
<comment type="similarity">
    <text evidence="3 15">Belongs to the CDP-alcohol phosphatidyltransferase class-I family.</text>
</comment>
<dbReference type="EC" id="2.7.8.8" evidence="4"/>
<protein>
    <recommendedName>
        <fullName evidence="5">CDP-diacylglycerol--serine O-phosphatidyltransferase</fullName>
        <ecNumber evidence="4">2.7.8.8</ecNumber>
    </recommendedName>
    <alternativeName>
        <fullName evidence="14">Phosphatidylserine synthase</fullName>
    </alternativeName>
</protein>
<dbReference type="Pfam" id="PF01066">
    <property type="entry name" value="CDP-OH_P_transf"/>
    <property type="match status" value="1"/>
</dbReference>
<dbReference type="PROSITE" id="PS00379">
    <property type="entry name" value="CDP_ALCOHOL_P_TRANSF"/>
    <property type="match status" value="1"/>
</dbReference>
<keyword evidence="10" id="KW-0443">Lipid metabolism</keyword>
<evidence type="ECO:0000256" key="11">
    <source>
        <dbReference type="ARBA" id="ARBA00023136"/>
    </source>
</evidence>
<gene>
    <name evidence="18" type="ORF">HQ43_02210</name>
</gene>
<evidence type="ECO:0000256" key="4">
    <source>
        <dbReference type="ARBA" id="ARBA00013174"/>
    </source>
</evidence>
<evidence type="ECO:0000256" key="17">
    <source>
        <dbReference type="SAM" id="SignalP"/>
    </source>
</evidence>
<evidence type="ECO:0000256" key="6">
    <source>
        <dbReference type="ARBA" id="ARBA00022516"/>
    </source>
</evidence>
<dbReference type="Gene3D" id="1.20.120.1760">
    <property type="match status" value="1"/>
</dbReference>
<dbReference type="PANTHER" id="PTHR14269">
    <property type="entry name" value="CDP-DIACYLGLYCEROL--GLYCEROL-3-PHOSPHATE 3-PHOSPHATIDYLTRANSFERASE-RELATED"/>
    <property type="match status" value="1"/>
</dbReference>
<name>A0ABR4XN02_9PORP</name>
<keyword evidence="12" id="KW-0594">Phospholipid biosynthesis</keyword>